<comment type="caution">
    <text evidence="2">The sequence shown here is derived from an EMBL/GenBank/DDBJ whole genome shotgun (WGS) entry which is preliminary data.</text>
</comment>
<organism evidence="2 3">
    <name type="scientific">Asticcacaulis endophyticus</name>
    <dbReference type="NCBI Taxonomy" id="1395890"/>
    <lineage>
        <taxon>Bacteria</taxon>
        <taxon>Pseudomonadati</taxon>
        <taxon>Pseudomonadota</taxon>
        <taxon>Alphaproteobacteria</taxon>
        <taxon>Caulobacterales</taxon>
        <taxon>Caulobacteraceae</taxon>
        <taxon>Asticcacaulis</taxon>
    </lineage>
</organism>
<gene>
    <name evidence="2" type="ORF">GCM10011273_18070</name>
</gene>
<accession>A0A918USN6</accession>
<sequence>MSRQGVKMVAPLQRLVIRRWLPLAILMGFTLLAGMAGGMLANEAKLDGHDLVELRPP</sequence>
<dbReference type="AlphaFoldDB" id="A0A918USN6"/>
<evidence type="ECO:0000313" key="2">
    <source>
        <dbReference type="EMBL" id="GGZ32334.1"/>
    </source>
</evidence>
<dbReference type="Proteomes" id="UP000662572">
    <property type="component" value="Unassembled WGS sequence"/>
</dbReference>
<dbReference type="EMBL" id="BMZB01000002">
    <property type="protein sequence ID" value="GGZ32334.1"/>
    <property type="molecule type" value="Genomic_DNA"/>
</dbReference>
<keyword evidence="3" id="KW-1185">Reference proteome</keyword>
<feature type="transmembrane region" description="Helical" evidence="1">
    <location>
        <begin position="20"/>
        <end position="41"/>
    </location>
</feature>
<name>A0A918USN6_9CAUL</name>
<keyword evidence="1" id="KW-0812">Transmembrane</keyword>
<evidence type="ECO:0000256" key="1">
    <source>
        <dbReference type="SAM" id="Phobius"/>
    </source>
</evidence>
<proteinExistence type="predicted"/>
<keyword evidence="1" id="KW-1133">Transmembrane helix</keyword>
<keyword evidence="1" id="KW-0472">Membrane</keyword>
<protein>
    <submittedName>
        <fullName evidence="2">Uncharacterized protein</fullName>
    </submittedName>
</protein>
<reference evidence="2" key="1">
    <citation type="journal article" date="2014" name="Int. J. Syst. Evol. Microbiol.">
        <title>Complete genome sequence of Corynebacterium casei LMG S-19264T (=DSM 44701T), isolated from a smear-ripened cheese.</title>
        <authorList>
            <consortium name="US DOE Joint Genome Institute (JGI-PGF)"/>
            <person name="Walter F."/>
            <person name="Albersmeier A."/>
            <person name="Kalinowski J."/>
            <person name="Ruckert C."/>
        </authorList>
    </citation>
    <scope>NUCLEOTIDE SEQUENCE</scope>
    <source>
        <strain evidence="2">KCTC 32296</strain>
    </source>
</reference>
<evidence type="ECO:0000313" key="3">
    <source>
        <dbReference type="Proteomes" id="UP000662572"/>
    </source>
</evidence>
<reference evidence="2" key="2">
    <citation type="submission" date="2020-09" db="EMBL/GenBank/DDBJ databases">
        <authorList>
            <person name="Sun Q."/>
            <person name="Kim S."/>
        </authorList>
    </citation>
    <scope>NUCLEOTIDE SEQUENCE</scope>
    <source>
        <strain evidence="2">KCTC 32296</strain>
    </source>
</reference>